<dbReference type="GO" id="GO:0005789">
    <property type="term" value="C:endoplasmic reticulum membrane"/>
    <property type="evidence" value="ECO:0007669"/>
    <property type="project" value="TreeGrafter"/>
</dbReference>
<dbReference type="AlphaFoldDB" id="A0A167CNN6"/>
<dbReference type="GO" id="GO:0046513">
    <property type="term" value="P:ceramide biosynthetic process"/>
    <property type="evidence" value="ECO:0007669"/>
    <property type="project" value="TreeGrafter"/>
</dbReference>
<protein>
    <submittedName>
        <fullName evidence="10">Alkaline phytoceramidase</fullName>
    </submittedName>
</protein>
<keyword evidence="3 9" id="KW-0812">Transmembrane</keyword>
<feature type="transmembrane region" description="Helical" evidence="9">
    <location>
        <begin position="283"/>
        <end position="302"/>
    </location>
</feature>
<feature type="binding site" evidence="7">
    <location>
        <position position="68"/>
    </location>
    <ligand>
        <name>Ca(2+)</name>
        <dbReference type="ChEBI" id="CHEBI:29108"/>
    </ligand>
</feature>
<feature type="non-terminal residue" evidence="10">
    <location>
        <position position="1"/>
    </location>
</feature>
<accession>A0A167CNN6</accession>
<evidence type="ECO:0000256" key="3">
    <source>
        <dbReference type="ARBA" id="ARBA00022692"/>
    </source>
</evidence>
<dbReference type="GO" id="GO:0016811">
    <property type="term" value="F:hydrolase activity, acting on carbon-nitrogen (but not peptide) bonds, in linear amides"/>
    <property type="evidence" value="ECO:0007669"/>
    <property type="project" value="InterPro"/>
</dbReference>
<dbReference type="GO" id="GO:0046514">
    <property type="term" value="P:ceramide catabolic process"/>
    <property type="evidence" value="ECO:0007669"/>
    <property type="project" value="TreeGrafter"/>
</dbReference>
<keyword evidence="6 9" id="KW-0472">Membrane</keyword>
<dbReference type="Pfam" id="PF05875">
    <property type="entry name" value="Ceramidase"/>
    <property type="match status" value="1"/>
</dbReference>
<dbReference type="Proteomes" id="UP000076584">
    <property type="component" value="Unassembled WGS sequence"/>
</dbReference>
<feature type="binding site" evidence="7">
    <location>
        <position position="70"/>
    </location>
    <ligand>
        <name>Ca(2+)</name>
        <dbReference type="ChEBI" id="CHEBI:29108"/>
    </ligand>
</feature>
<feature type="transmembrane region" description="Helical" evidence="9">
    <location>
        <begin position="167"/>
        <end position="185"/>
    </location>
</feature>
<dbReference type="GO" id="GO:0046872">
    <property type="term" value="F:metal ion binding"/>
    <property type="evidence" value="ECO:0007669"/>
    <property type="project" value="UniProtKB-KW"/>
</dbReference>
<evidence type="ECO:0000256" key="1">
    <source>
        <dbReference type="ARBA" id="ARBA00004141"/>
    </source>
</evidence>
<reference evidence="10 11" key="1">
    <citation type="submission" date="2015-06" db="EMBL/GenBank/DDBJ databases">
        <title>Survival trade-offs in plant roots during colonization by closely related pathogenic and mutualistic fungi.</title>
        <authorList>
            <person name="Hacquard S."/>
            <person name="Kracher B."/>
            <person name="Hiruma K."/>
            <person name="Weinman A."/>
            <person name="Muench P."/>
            <person name="Garrido Oter R."/>
            <person name="Ver Loren van Themaat E."/>
            <person name="Dallerey J.-F."/>
            <person name="Damm U."/>
            <person name="Henrissat B."/>
            <person name="Lespinet O."/>
            <person name="Thon M."/>
            <person name="Kemen E."/>
            <person name="McHardy A.C."/>
            <person name="Schulze-Lefert P."/>
            <person name="O'Connell R.J."/>
        </authorList>
    </citation>
    <scope>NUCLEOTIDE SEQUENCE [LARGE SCALE GENOMIC DNA]</scope>
    <source>
        <strain evidence="10 11">MAFF 238704</strain>
    </source>
</reference>
<keyword evidence="5 9" id="KW-1133">Transmembrane helix</keyword>
<name>A0A167CNN6_COLIC</name>
<dbReference type="STRING" id="1573173.A0A167CNN6"/>
<comment type="caution">
    <text evidence="10">The sequence shown here is derived from an EMBL/GenBank/DDBJ whole genome shotgun (WGS) entry which is preliminary data.</text>
</comment>
<dbReference type="EMBL" id="LFIW01001286">
    <property type="protein sequence ID" value="KZL82827.1"/>
    <property type="molecule type" value="Genomic_DNA"/>
</dbReference>
<evidence type="ECO:0000313" key="10">
    <source>
        <dbReference type="EMBL" id="KZL82827.1"/>
    </source>
</evidence>
<evidence type="ECO:0000256" key="8">
    <source>
        <dbReference type="PIRSR" id="PIRSR608901-2"/>
    </source>
</evidence>
<evidence type="ECO:0000313" key="11">
    <source>
        <dbReference type="Proteomes" id="UP000076584"/>
    </source>
</evidence>
<feature type="binding site" evidence="8">
    <location>
        <position position="129"/>
    </location>
    <ligand>
        <name>Zn(2+)</name>
        <dbReference type="ChEBI" id="CHEBI:29105"/>
        <note>catalytic</note>
    </ligand>
</feature>
<evidence type="ECO:0000256" key="2">
    <source>
        <dbReference type="ARBA" id="ARBA00009780"/>
    </source>
</evidence>
<keyword evidence="4" id="KW-0378">Hydrolase</keyword>
<feature type="transmembrane region" description="Helical" evidence="9">
    <location>
        <begin position="82"/>
        <end position="103"/>
    </location>
</feature>
<feature type="transmembrane region" description="Helical" evidence="9">
    <location>
        <begin position="110"/>
        <end position="128"/>
    </location>
</feature>
<gene>
    <name evidence="10" type="ORF">CI238_12606</name>
</gene>
<feature type="binding site" evidence="8">
    <location>
        <position position="286"/>
    </location>
    <ligand>
        <name>Zn(2+)</name>
        <dbReference type="ChEBI" id="CHEBI:29105"/>
        <note>catalytic</note>
    </ligand>
</feature>
<proteinExistence type="inferred from homology"/>
<evidence type="ECO:0000256" key="6">
    <source>
        <dbReference type="ARBA" id="ARBA00023136"/>
    </source>
</evidence>
<feature type="binding site" evidence="7">
    <location>
        <position position="81"/>
    </location>
    <ligand>
        <name>Ca(2+)</name>
        <dbReference type="ChEBI" id="CHEBI:29108"/>
    </ligand>
</feature>
<comment type="similarity">
    <text evidence="2">Belongs to the alkaline ceramidase family.</text>
</comment>
<feature type="binding site" evidence="8">
    <location>
        <position position="282"/>
    </location>
    <ligand>
        <name>Zn(2+)</name>
        <dbReference type="ChEBI" id="CHEBI:29105"/>
        <note>catalytic</note>
    </ligand>
</feature>
<sequence length="346" mass="39391">LERCAAAVPYPSQKRDTRLSDTSNVLSSLLPPFSAFSVSNGMSFRLPSIPYPPSGDGFWNPVTATINWCEEDYYVSPYVAEFVNTFTNAIFIYLALVGISSCTRNNHPRVFLVAYVGYMTIGVASLIYHTTLKYWMQLFDELSMIYTTCILFFAVFSHGRSSLGQALLGLFVTSLAVFITVYYHFLGDPVFHQVMFAILTATVVFRSMYVMEKILRPRSAPKNKLEHLDTQILKTMWTMITCGLISIAVGFLVWNLDNIFCSQLRRWRRELGLPWGILLEGHGWWHLFTGIACYFNVTYGLWLRYCRDGKKEDVVLAWPSIFASVPTVERSQRRGGDPSKSVSKTE</sequence>
<evidence type="ECO:0000256" key="7">
    <source>
        <dbReference type="PIRSR" id="PIRSR608901-1"/>
    </source>
</evidence>
<comment type="subcellular location">
    <subcellularLocation>
        <location evidence="1">Membrane</location>
        <topology evidence="1">Multi-pass membrane protein</topology>
    </subcellularLocation>
</comment>
<dbReference type="PANTHER" id="PTHR46187">
    <property type="entry name" value="ALKALINE CERAMIDASE 3"/>
    <property type="match status" value="1"/>
</dbReference>
<keyword evidence="7" id="KW-0106">Calcium</keyword>
<keyword evidence="7" id="KW-0479">Metal-binding</keyword>
<feature type="transmembrane region" description="Helical" evidence="9">
    <location>
        <begin position="191"/>
        <end position="211"/>
    </location>
</feature>
<feature type="transmembrane region" description="Helical" evidence="9">
    <location>
        <begin position="232"/>
        <end position="254"/>
    </location>
</feature>
<dbReference type="PANTHER" id="PTHR46187:SF3">
    <property type="entry name" value="ALKALINE CERAMIDASE 3"/>
    <property type="match status" value="1"/>
</dbReference>
<feature type="transmembrane region" description="Helical" evidence="9">
    <location>
        <begin position="134"/>
        <end position="155"/>
    </location>
</feature>
<evidence type="ECO:0000256" key="4">
    <source>
        <dbReference type="ARBA" id="ARBA00022801"/>
    </source>
</evidence>
<organism evidence="10 11">
    <name type="scientific">Colletotrichum incanum</name>
    <name type="common">Soybean anthracnose fungus</name>
    <dbReference type="NCBI Taxonomy" id="1573173"/>
    <lineage>
        <taxon>Eukaryota</taxon>
        <taxon>Fungi</taxon>
        <taxon>Dikarya</taxon>
        <taxon>Ascomycota</taxon>
        <taxon>Pezizomycotina</taxon>
        <taxon>Sordariomycetes</taxon>
        <taxon>Hypocreomycetidae</taxon>
        <taxon>Glomerellales</taxon>
        <taxon>Glomerellaceae</taxon>
        <taxon>Colletotrichum</taxon>
        <taxon>Colletotrichum spaethianum species complex</taxon>
    </lineage>
</organism>
<evidence type="ECO:0000256" key="5">
    <source>
        <dbReference type="ARBA" id="ARBA00022989"/>
    </source>
</evidence>
<dbReference type="InterPro" id="IPR008901">
    <property type="entry name" value="ACER"/>
</dbReference>
<keyword evidence="8" id="KW-0862">Zinc</keyword>
<evidence type="ECO:0000256" key="9">
    <source>
        <dbReference type="SAM" id="Phobius"/>
    </source>
</evidence>
<keyword evidence="11" id="KW-1185">Reference proteome</keyword>
<comment type="cofactor">
    <cofactor evidence="8">
        <name>Zn(2+)</name>
        <dbReference type="ChEBI" id="CHEBI:29105"/>
    </cofactor>
</comment>